<comment type="caution">
    <text evidence="1">The sequence shown here is derived from an EMBL/GenBank/DDBJ whole genome shotgun (WGS) entry which is preliminary data.</text>
</comment>
<dbReference type="Gene3D" id="3.40.50.12580">
    <property type="match status" value="1"/>
</dbReference>
<dbReference type="InterPro" id="IPR043148">
    <property type="entry name" value="TagF_C"/>
</dbReference>
<protein>
    <recommendedName>
        <fullName evidence="3">Capsular polysaccharide biosynthesis protein</fullName>
    </recommendedName>
</protein>
<organism evidence="1 2">
    <name type="scientific">Halalkalibacter alkaliphilus</name>
    <dbReference type="NCBI Taxonomy" id="2917993"/>
    <lineage>
        <taxon>Bacteria</taxon>
        <taxon>Bacillati</taxon>
        <taxon>Bacillota</taxon>
        <taxon>Bacilli</taxon>
        <taxon>Bacillales</taxon>
        <taxon>Bacillaceae</taxon>
        <taxon>Halalkalibacter</taxon>
    </lineage>
</organism>
<dbReference type="InterPro" id="IPR007833">
    <property type="entry name" value="Capsule_polysaccharide_synth"/>
</dbReference>
<sequence length="446" mass="52844">MKTEMANYLFLRGNRNKRFFIDIANELIDRGHNCFQMKFELGELLFKSGIKTLYAPFSVSRKQYPISDEELLTLPIYNITYKKNILKKRTSKTELATYKRYMYVIDQYIKKNNIDVICLFNGYHWIDQVTRYIAKKRGLEMRYFEDGLFRPYTITYDTKGINAEASVPKDPEFYEQIEVDEERYEKYLFHPENKELIHRTKEPLLKVALVKLVSMLGALFKLNPKLYDHINFTEAIKYFITKKKFGRREMDRFEWPKEYIFLPFQVSRDSQIFYNSPNVKTMDKLLEITVNAVKEFNKDEKRNLKVIVKEHPEDISRNNYSHLKKVYKNDDTVIFVKKYNIHQLIEKALAVVTINSTVGIEALAHHKRVITLGQALYNIEGIASTCESLDELDTILKKVLNKPINTARIDKFLYYLRFSYQIEGTINYPSKVTANNVVDRMLLEDN</sequence>
<accession>A0A9X2CTL5</accession>
<dbReference type="Pfam" id="PF05159">
    <property type="entry name" value="Capsule_synth"/>
    <property type="match status" value="1"/>
</dbReference>
<dbReference type="EMBL" id="JAKRYL010000012">
    <property type="protein sequence ID" value="MCL7748035.1"/>
    <property type="molecule type" value="Genomic_DNA"/>
</dbReference>
<gene>
    <name evidence="1" type="ORF">MF646_12965</name>
</gene>
<evidence type="ECO:0000313" key="2">
    <source>
        <dbReference type="Proteomes" id="UP001139150"/>
    </source>
</evidence>
<dbReference type="GO" id="GO:0000271">
    <property type="term" value="P:polysaccharide biosynthetic process"/>
    <property type="evidence" value="ECO:0007669"/>
    <property type="project" value="InterPro"/>
</dbReference>
<dbReference type="CDD" id="cd16438">
    <property type="entry name" value="beta_Kdo_transferase_KpsS_like"/>
    <property type="match status" value="1"/>
</dbReference>
<dbReference type="RefSeq" id="WP_250096928.1">
    <property type="nucleotide sequence ID" value="NZ_JAKRYL010000012.1"/>
</dbReference>
<evidence type="ECO:0000313" key="1">
    <source>
        <dbReference type="EMBL" id="MCL7748035.1"/>
    </source>
</evidence>
<keyword evidence="2" id="KW-1185">Reference proteome</keyword>
<reference evidence="1" key="1">
    <citation type="submission" date="2022-02" db="EMBL/GenBank/DDBJ databases">
        <title>Halalkalibacter sp. nov. isolated from Lonar Lake, India.</title>
        <authorList>
            <person name="Joshi A."/>
            <person name="Thite S."/>
            <person name="Lodha T."/>
        </authorList>
    </citation>
    <scope>NUCLEOTIDE SEQUENCE</scope>
    <source>
        <strain evidence="1">MEB205</strain>
    </source>
</reference>
<dbReference type="AlphaFoldDB" id="A0A9X2CTL5"/>
<proteinExistence type="predicted"/>
<dbReference type="GO" id="GO:0015774">
    <property type="term" value="P:polysaccharide transport"/>
    <property type="evidence" value="ECO:0007669"/>
    <property type="project" value="InterPro"/>
</dbReference>
<dbReference type="Proteomes" id="UP001139150">
    <property type="component" value="Unassembled WGS sequence"/>
</dbReference>
<evidence type="ECO:0008006" key="3">
    <source>
        <dbReference type="Google" id="ProtNLM"/>
    </source>
</evidence>
<name>A0A9X2CTL5_9BACI</name>